<dbReference type="AlphaFoldDB" id="A0A094Q6B9"/>
<evidence type="ECO:0000313" key="10">
    <source>
        <dbReference type="EMBL" id="KGA17639.1"/>
    </source>
</evidence>
<dbReference type="Pfam" id="PF02653">
    <property type="entry name" value="BPD_transp_2"/>
    <property type="match status" value="1"/>
</dbReference>
<evidence type="ECO:0000256" key="6">
    <source>
        <dbReference type="ARBA" id="ARBA00022989"/>
    </source>
</evidence>
<evidence type="ECO:0000256" key="8">
    <source>
        <dbReference type="ARBA" id="ARBA00037998"/>
    </source>
</evidence>
<feature type="transmembrane region" description="Helical" evidence="9">
    <location>
        <begin position="95"/>
        <end position="121"/>
    </location>
</feature>
<dbReference type="InterPro" id="IPR001851">
    <property type="entry name" value="ABC_transp_permease"/>
</dbReference>
<feature type="transmembrane region" description="Helical" evidence="9">
    <location>
        <begin position="220"/>
        <end position="238"/>
    </location>
</feature>
<keyword evidence="5" id="KW-0029">Amino-acid transport</keyword>
<feature type="transmembrane region" description="Helical" evidence="9">
    <location>
        <begin position="141"/>
        <end position="166"/>
    </location>
</feature>
<evidence type="ECO:0000256" key="4">
    <source>
        <dbReference type="ARBA" id="ARBA00022692"/>
    </source>
</evidence>
<dbReference type="CDD" id="cd06582">
    <property type="entry name" value="TM_PBP1_LivH_like"/>
    <property type="match status" value="1"/>
</dbReference>
<evidence type="ECO:0000256" key="3">
    <source>
        <dbReference type="ARBA" id="ARBA00022475"/>
    </source>
</evidence>
<evidence type="ECO:0000256" key="1">
    <source>
        <dbReference type="ARBA" id="ARBA00004651"/>
    </source>
</evidence>
<dbReference type="GO" id="GO:0022857">
    <property type="term" value="F:transmembrane transporter activity"/>
    <property type="evidence" value="ECO:0007669"/>
    <property type="project" value="InterPro"/>
</dbReference>
<dbReference type="EMBL" id="JNSK01000039">
    <property type="protein sequence ID" value="KGA17639.1"/>
    <property type="molecule type" value="Genomic_DNA"/>
</dbReference>
<comment type="similarity">
    <text evidence="8">Belongs to the binding-protein-dependent transport system permease family. LivHM subfamily.</text>
</comment>
<dbReference type="InterPro" id="IPR052157">
    <property type="entry name" value="BCAA_transport_permease"/>
</dbReference>
<evidence type="ECO:0000256" key="2">
    <source>
        <dbReference type="ARBA" id="ARBA00022448"/>
    </source>
</evidence>
<accession>A0A094Q6B9</accession>
<comment type="subcellular location">
    <subcellularLocation>
        <location evidence="1">Cell membrane</location>
        <topology evidence="1">Multi-pass membrane protein</topology>
    </subcellularLocation>
</comment>
<feature type="transmembrane region" description="Helical" evidence="9">
    <location>
        <begin position="60"/>
        <end position="83"/>
    </location>
</feature>
<keyword evidence="4 9" id="KW-0812">Transmembrane</keyword>
<dbReference type="GO" id="GO:0005886">
    <property type="term" value="C:plasma membrane"/>
    <property type="evidence" value="ECO:0007669"/>
    <property type="project" value="UniProtKB-SubCell"/>
</dbReference>
<comment type="caution">
    <text evidence="10">The sequence shown here is derived from an EMBL/GenBank/DDBJ whole genome shotgun (WGS) entry which is preliminary data.</text>
</comment>
<organism evidence="10">
    <name type="scientific">freshwater metagenome</name>
    <dbReference type="NCBI Taxonomy" id="449393"/>
    <lineage>
        <taxon>unclassified sequences</taxon>
        <taxon>metagenomes</taxon>
        <taxon>ecological metagenomes</taxon>
    </lineage>
</organism>
<evidence type="ECO:0000256" key="9">
    <source>
        <dbReference type="SAM" id="Phobius"/>
    </source>
</evidence>
<feature type="transmembrane region" description="Helical" evidence="9">
    <location>
        <begin position="245"/>
        <end position="265"/>
    </location>
</feature>
<keyword evidence="2" id="KW-0813">Transport</keyword>
<dbReference type="GO" id="GO:0006865">
    <property type="term" value="P:amino acid transport"/>
    <property type="evidence" value="ECO:0007669"/>
    <property type="project" value="UniProtKB-KW"/>
</dbReference>
<keyword evidence="3" id="KW-1003">Cell membrane</keyword>
<gene>
    <name evidence="10" type="ORF">GM50_11265</name>
</gene>
<keyword evidence="6 9" id="KW-1133">Transmembrane helix</keyword>
<feature type="transmembrane region" description="Helical" evidence="9">
    <location>
        <begin position="194"/>
        <end position="214"/>
    </location>
</feature>
<protein>
    <recommendedName>
        <fullName evidence="11">Amino acid ABC transporter permease</fullName>
    </recommendedName>
</protein>
<keyword evidence="7 9" id="KW-0472">Membrane</keyword>
<feature type="transmembrane region" description="Helical" evidence="9">
    <location>
        <begin position="271"/>
        <end position="290"/>
    </location>
</feature>
<evidence type="ECO:0000256" key="5">
    <source>
        <dbReference type="ARBA" id="ARBA00022970"/>
    </source>
</evidence>
<evidence type="ECO:0008006" key="11">
    <source>
        <dbReference type="Google" id="ProtNLM"/>
    </source>
</evidence>
<proteinExistence type="inferred from homology"/>
<evidence type="ECO:0000256" key="7">
    <source>
        <dbReference type="ARBA" id="ARBA00023136"/>
    </source>
</evidence>
<sequence>MIQFITAVLTALTTGAIYALMSTALVLVWRSTRIINFAQAGQAVLSTYIGYEVTIRSGSFWVGVVTAMAFGALLGAAIDRFFMRPIFKRIKGGPILMIAPVVATLGLLGIIQAIIGFRWGLTYQSLAAPVSTDGFTLLGRVIAFSPFNLLVLVFATVSMLLLTLLFQKTNIGLALRASAHSPEIAKLSGIKVDFIRTLGWSLAGAAGGLAGMLYIPSSYLYPNAMDVLLVFGFVAAVIGGLDSLFGAVAGAMILGFSISFATSYVSEKLVFPMAFVMLVVVLLIRPAGIFSGKKSRRD</sequence>
<dbReference type="PANTHER" id="PTHR11795">
    <property type="entry name" value="BRANCHED-CHAIN AMINO ACID TRANSPORT SYSTEM PERMEASE PROTEIN LIVH"/>
    <property type="match status" value="1"/>
</dbReference>
<name>A0A094Q6B9_9ZZZZ</name>
<reference evidence="10" key="1">
    <citation type="submission" date="2014-05" db="EMBL/GenBank/DDBJ databases">
        <title>Key roles for freshwater Actinobacteria revealed by deep metagenomic sequencing.</title>
        <authorList>
            <person name="Ghai R."/>
            <person name="Mizuno C.M."/>
            <person name="Picazo A."/>
            <person name="Camacho A."/>
            <person name="Rodriguez-Valera F."/>
        </authorList>
    </citation>
    <scope>NUCLEOTIDE SEQUENCE</scope>
</reference>
<dbReference type="PANTHER" id="PTHR11795:SF451">
    <property type="entry name" value="ABC TRANSPORTER PERMEASE PROTEIN"/>
    <property type="match status" value="1"/>
</dbReference>